<comment type="function">
    <text evidence="10 13">F(1)F(0) ATP synthase produces ATP from ADP in the presence of a proton or sodium gradient. F-type ATPases consist of two structural domains, F(1) containing the extramembraneous catalytic core and F(0) containing the membrane proton channel, linked together by a central stalk and a peripheral stalk. During catalysis, ATP synthesis in the catalytic domain of F(1) is coupled via a rotary mechanism of the central stalk subunits to proton translocation.</text>
</comment>
<dbReference type="Proteomes" id="UP000594435">
    <property type="component" value="Chromosome 2"/>
</dbReference>
<gene>
    <name evidence="13" type="primary">atpF</name>
    <name evidence="15" type="ORF">I3X05_18645</name>
</gene>
<dbReference type="InterPro" id="IPR050059">
    <property type="entry name" value="ATP_synthase_B_chain"/>
</dbReference>
<feature type="coiled-coil region" evidence="14">
    <location>
        <begin position="52"/>
        <end position="108"/>
    </location>
</feature>
<organism evidence="15 16">
    <name type="scientific">Vibrio navarrensis</name>
    <dbReference type="NCBI Taxonomy" id="29495"/>
    <lineage>
        <taxon>Bacteria</taxon>
        <taxon>Pseudomonadati</taxon>
        <taxon>Pseudomonadota</taxon>
        <taxon>Gammaproteobacteria</taxon>
        <taxon>Vibrionales</taxon>
        <taxon>Vibrionaceae</taxon>
        <taxon>Vibrio</taxon>
    </lineage>
</organism>
<protein>
    <recommendedName>
        <fullName evidence="13">ATP synthase subunit b</fullName>
    </recommendedName>
    <alternativeName>
        <fullName evidence="13">ATP synthase F(0) sector subunit b</fullName>
    </alternativeName>
    <alternativeName>
        <fullName evidence="13">ATPase subunit I</fullName>
    </alternativeName>
    <alternativeName>
        <fullName evidence="13">F-type ATPase subunit b</fullName>
        <shortName evidence="13">F-ATPase subunit b</shortName>
    </alternativeName>
</protein>
<evidence type="ECO:0000256" key="12">
    <source>
        <dbReference type="ARBA" id="ARBA00037847"/>
    </source>
</evidence>
<keyword evidence="3 13" id="KW-0138">CF(0)</keyword>
<evidence type="ECO:0000313" key="16">
    <source>
        <dbReference type="Proteomes" id="UP000594435"/>
    </source>
</evidence>
<dbReference type="InterPro" id="IPR002146">
    <property type="entry name" value="ATP_synth_b/b'su_bac/chlpt"/>
</dbReference>
<evidence type="ECO:0000256" key="14">
    <source>
        <dbReference type="SAM" id="Coils"/>
    </source>
</evidence>
<reference evidence="15 16" key="1">
    <citation type="submission" date="2020-11" db="EMBL/GenBank/DDBJ databases">
        <title>Complete and Circularized Genome Assembly of a human isolate of Vibrio navarrensis biotype pommerensis with MiSeq and MinION Sequence Data.</title>
        <authorList>
            <person name="Schwartz K."/>
            <person name="Borowiak M."/>
            <person name="Deneke C."/>
            <person name="Balau V."/>
            <person name="Metelmann C."/>
            <person name="Strauch E."/>
        </authorList>
    </citation>
    <scope>NUCLEOTIDE SEQUENCE [LARGE SCALE GENOMIC DNA]</scope>
    <source>
        <strain evidence="15 16">20-VB00237</strain>
    </source>
</reference>
<comment type="subunit">
    <text evidence="13">F-type ATPases have 2 components, F(1) - the catalytic core - and F(0) - the membrane proton channel. F(1) has five subunits: alpha(3), beta(3), gamma(1), delta(1), epsilon(1). F(0) has three main subunits: a(1), b(2) and c(10-14). The alpha and beta chains form an alternating ring which encloses part of the gamma chain. F(1) is attached to F(0) by a central stalk formed by the gamma and epsilon chains, while a peripheral stalk is formed by the delta and b chains.</text>
</comment>
<name>A0AAJ4LWH7_9VIBR</name>
<evidence type="ECO:0000256" key="1">
    <source>
        <dbReference type="ARBA" id="ARBA00005513"/>
    </source>
</evidence>
<dbReference type="EMBL" id="CP065218">
    <property type="protein sequence ID" value="QPL56122.1"/>
    <property type="molecule type" value="Genomic_DNA"/>
</dbReference>
<dbReference type="InterPro" id="IPR000711">
    <property type="entry name" value="ATPase_OSCP/dsu"/>
</dbReference>
<dbReference type="PANTHER" id="PTHR33445:SF2">
    <property type="entry name" value="ATP SYNTHASE SUBUNIT B', CHLOROPLASTIC"/>
    <property type="match status" value="1"/>
</dbReference>
<evidence type="ECO:0000256" key="3">
    <source>
        <dbReference type="ARBA" id="ARBA00022547"/>
    </source>
</evidence>
<keyword evidence="5 13" id="KW-0375">Hydrogen ion transport</keyword>
<sequence>MIIDWVTVGAQVVNFIILVWLMKRFLYRPVLNAIADRESKIATQLADAAATKKKAHKQQSDFEEKNKTFEQQKDTLLKKATETAAKQAEQIRNEAIQAADELSAARHKAILAETEQLHADIARQMQRQVFDITRRVLKDLADASIEQQIGEAFIQRLKNIDNTTLASFASSLMACNEQTPALVRSTFELPSELQSRIRSVLEERFGQTIALTFTTTPELISGIELSTQEQKLAWSIADYLQNVSLNPLGNSDTPDSKATI</sequence>
<keyword evidence="14" id="KW-0175">Coiled coil</keyword>
<dbReference type="GO" id="GO:0046961">
    <property type="term" value="F:proton-transporting ATPase activity, rotational mechanism"/>
    <property type="evidence" value="ECO:0007669"/>
    <property type="project" value="TreeGrafter"/>
</dbReference>
<evidence type="ECO:0000256" key="5">
    <source>
        <dbReference type="ARBA" id="ARBA00022781"/>
    </source>
</evidence>
<keyword evidence="4 13" id="KW-0812">Transmembrane</keyword>
<keyword evidence="8 13" id="KW-0472">Membrane</keyword>
<evidence type="ECO:0000256" key="2">
    <source>
        <dbReference type="ARBA" id="ARBA00022448"/>
    </source>
</evidence>
<keyword evidence="2 13" id="KW-0813">Transport</keyword>
<dbReference type="GO" id="GO:0045259">
    <property type="term" value="C:proton-transporting ATP synthase complex"/>
    <property type="evidence" value="ECO:0007669"/>
    <property type="project" value="UniProtKB-KW"/>
</dbReference>
<dbReference type="AlphaFoldDB" id="A0AAJ4LWH7"/>
<dbReference type="GO" id="GO:0046933">
    <property type="term" value="F:proton-transporting ATP synthase activity, rotational mechanism"/>
    <property type="evidence" value="ECO:0007669"/>
    <property type="project" value="UniProtKB-UniRule"/>
</dbReference>
<dbReference type="RefSeq" id="WP_045570396.1">
    <property type="nucleotide sequence ID" value="NZ_CP065218.1"/>
</dbReference>
<comment type="function">
    <text evidence="11">Component of the F(0) channel, it forms part of the peripheral stalk, linking F(1) to F(0). The b'-subunit is a diverged and duplicated form of b found in plants and photosynthetic bacteria.</text>
</comment>
<keyword evidence="7 13" id="KW-0406">Ion transport</keyword>
<dbReference type="HAMAP" id="MF_01398">
    <property type="entry name" value="ATP_synth_b_bprime"/>
    <property type="match status" value="1"/>
</dbReference>
<keyword evidence="9 13" id="KW-0066">ATP synthesis</keyword>
<evidence type="ECO:0000256" key="6">
    <source>
        <dbReference type="ARBA" id="ARBA00022989"/>
    </source>
</evidence>
<evidence type="ECO:0000256" key="10">
    <source>
        <dbReference type="ARBA" id="ARBA00025198"/>
    </source>
</evidence>
<proteinExistence type="inferred from homology"/>
<dbReference type="GO" id="GO:0012505">
    <property type="term" value="C:endomembrane system"/>
    <property type="evidence" value="ECO:0007669"/>
    <property type="project" value="UniProtKB-SubCell"/>
</dbReference>
<comment type="similarity">
    <text evidence="1 13">Belongs to the ATPase B chain family.</text>
</comment>
<dbReference type="InterPro" id="IPR017707">
    <property type="entry name" value="Alt_ATP_synth_F0_bsu"/>
</dbReference>
<keyword evidence="13" id="KW-1003">Cell membrane</keyword>
<evidence type="ECO:0000256" key="8">
    <source>
        <dbReference type="ARBA" id="ARBA00023136"/>
    </source>
</evidence>
<dbReference type="CDD" id="cd06503">
    <property type="entry name" value="ATP-synt_Fo_b"/>
    <property type="match status" value="1"/>
</dbReference>
<evidence type="ECO:0000256" key="13">
    <source>
        <dbReference type="HAMAP-Rule" id="MF_01398"/>
    </source>
</evidence>
<evidence type="ECO:0000256" key="7">
    <source>
        <dbReference type="ARBA" id="ARBA00023065"/>
    </source>
</evidence>
<evidence type="ECO:0000256" key="11">
    <source>
        <dbReference type="ARBA" id="ARBA00025614"/>
    </source>
</evidence>
<feature type="transmembrane region" description="Helical" evidence="13">
    <location>
        <begin position="6"/>
        <end position="22"/>
    </location>
</feature>
<dbReference type="Pfam" id="PF00213">
    <property type="entry name" value="OSCP"/>
    <property type="match status" value="1"/>
</dbReference>
<accession>A0AAJ4LWH7</accession>
<evidence type="ECO:0000256" key="9">
    <source>
        <dbReference type="ARBA" id="ARBA00023310"/>
    </source>
</evidence>
<comment type="subcellular location">
    <subcellularLocation>
        <location evidence="13">Cell membrane</location>
        <topology evidence="13">Single-pass membrane protein</topology>
    </subcellularLocation>
    <subcellularLocation>
        <location evidence="12">Endomembrane system</location>
        <topology evidence="12">Single-pass membrane protein</topology>
    </subcellularLocation>
</comment>
<dbReference type="PANTHER" id="PTHR33445">
    <property type="entry name" value="ATP SYNTHASE SUBUNIT B', CHLOROPLASTIC"/>
    <property type="match status" value="1"/>
</dbReference>
<keyword evidence="6 13" id="KW-1133">Transmembrane helix</keyword>
<dbReference type="Pfam" id="PF00430">
    <property type="entry name" value="ATP-synt_B"/>
    <property type="match status" value="1"/>
</dbReference>
<dbReference type="NCBIfam" id="TIGR03321">
    <property type="entry name" value="alt_F1F0_F0_B"/>
    <property type="match status" value="1"/>
</dbReference>
<evidence type="ECO:0000313" key="15">
    <source>
        <dbReference type="EMBL" id="QPL56122.1"/>
    </source>
</evidence>
<dbReference type="GO" id="GO:0005886">
    <property type="term" value="C:plasma membrane"/>
    <property type="evidence" value="ECO:0007669"/>
    <property type="project" value="UniProtKB-SubCell"/>
</dbReference>
<evidence type="ECO:0000256" key="4">
    <source>
        <dbReference type="ARBA" id="ARBA00022692"/>
    </source>
</evidence>